<feature type="transmembrane region" description="Helical" evidence="1">
    <location>
        <begin position="81"/>
        <end position="99"/>
    </location>
</feature>
<dbReference type="KEGG" id="bpj:B2904_orf2465"/>
<dbReference type="HOGENOM" id="CLU_088510_0_0_12"/>
<evidence type="ECO:0000313" key="3">
    <source>
        <dbReference type="Proteomes" id="UP000007346"/>
    </source>
</evidence>
<accession>J9ULF4</accession>
<keyword evidence="1" id="KW-0812">Transmembrane</keyword>
<gene>
    <name evidence="2" type="ORF">B2904_orf2465</name>
</gene>
<evidence type="ECO:0000256" key="1">
    <source>
        <dbReference type="SAM" id="Phobius"/>
    </source>
</evidence>
<dbReference type="PATRIC" id="fig|1133568.3.peg.2468"/>
<feature type="transmembrane region" description="Helical" evidence="1">
    <location>
        <begin position="209"/>
        <end position="233"/>
    </location>
</feature>
<keyword evidence="1" id="KW-1133">Transmembrane helix</keyword>
<evidence type="ECO:0000313" key="2">
    <source>
        <dbReference type="EMBL" id="AFR71791.1"/>
    </source>
</evidence>
<feature type="transmembrane region" description="Helical" evidence="1">
    <location>
        <begin position="20"/>
        <end position="40"/>
    </location>
</feature>
<protein>
    <submittedName>
        <fullName evidence="2">Uncharacterized protein</fullName>
    </submittedName>
</protein>
<feature type="transmembrane region" description="Helical" evidence="1">
    <location>
        <begin position="179"/>
        <end position="197"/>
    </location>
</feature>
<keyword evidence="1" id="KW-0472">Membrane</keyword>
<organism evidence="2 3">
    <name type="scientific">Brachyspira pilosicoli B2904</name>
    <dbReference type="NCBI Taxonomy" id="1133568"/>
    <lineage>
        <taxon>Bacteria</taxon>
        <taxon>Pseudomonadati</taxon>
        <taxon>Spirochaetota</taxon>
        <taxon>Spirochaetia</taxon>
        <taxon>Brachyspirales</taxon>
        <taxon>Brachyspiraceae</taxon>
        <taxon>Brachyspira</taxon>
    </lineage>
</organism>
<dbReference type="EMBL" id="CP003490">
    <property type="protein sequence ID" value="AFR71791.1"/>
    <property type="molecule type" value="Genomic_DNA"/>
</dbReference>
<proteinExistence type="predicted"/>
<reference evidence="2 3" key="1">
    <citation type="journal article" date="2012" name="BMC Genomics">
        <title>Comparative genomics of Brachyspira pilosicoli strains: genome rearrangements, reductions and correlation of genetic compliment with phenotypic diversity.</title>
        <authorList>
            <person name="Mappley L.J."/>
            <person name="Black M.L."/>
            <person name="Abuoun M."/>
            <person name="Darby A.C."/>
            <person name="Woodward M.J."/>
            <person name="Parkhill J."/>
            <person name="Turner A.K."/>
            <person name="Bellgard M.I."/>
            <person name="La T."/>
            <person name="Phillips N.D."/>
            <person name="La Ragione R.M."/>
            <person name="Hampson D.J."/>
        </authorList>
    </citation>
    <scope>NUCLEOTIDE SEQUENCE [LARGE SCALE GENOMIC DNA]</scope>
    <source>
        <strain evidence="2">B2904</strain>
    </source>
</reference>
<dbReference type="AlphaFoldDB" id="J9ULF4"/>
<name>J9ULF4_BRAPL</name>
<feature type="transmembrane region" description="Helical" evidence="1">
    <location>
        <begin position="52"/>
        <end position="75"/>
    </location>
</feature>
<feature type="transmembrane region" description="Helical" evidence="1">
    <location>
        <begin position="106"/>
        <end position="125"/>
    </location>
</feature>
<dbReference type="Proteomes" id="UP000007346">
    <property type="component" value="Chromosome"/>
</dbReference>
<sequence length="274" mass="31091">MKDIIFNLIYKINIPENDLFRMAALFLCSFIIVFLILLLIKGIGETVVDGDSVIGLAIAIILIIVFFVVSGFFIIKNIENTYEYIFIAIGIITALFNLNEDNIKKTLLVAFVFFLMLLYAAFFNAPPIINDAYISNKTNNYTNNLKSTLSIQKDIVETILGPSNIFTMVLFGDITLKDALIIGLILILLIIIAGYVLKKLENEYRKNKYYYTLVVQEFNFYNYLLFFLLSLSLRCLLISDTIKDITPPKKNADNSSILSILPPILKIAKFSCIL</sequence>